<comment type="subcellular location">
    <subcellularLocation>
        <location evidence="1">Cytoplasm</location>
    </subcellularLocation>
</comment>
<gene>
    <name evidence="3" type="ORF">GCM10009627_23720</name>
</gene>
<dbReference type="InterPro" id="IPR039422">
    <property type="entry name" value="MarR/SlyA-like"/>
</dbReference>
<evidence type="ECO:0000313" key="4">
    <source>
        <dbReference type="Proteomes" id="UP001501742"/>
    </source>
</evidence>
<dbReference type="PANTHER" id="PTHR33164:SF5">
    <property type="entry name" value="ORGANIC HYDROPEROXIDE RESISTANCE TRANSCRIPTIONAL REGULATOR"/>
    <property type="match status" value="1"/>
</dbReference>
<dbReference type="InterPro" id="IPR036388">
    <property type="entry name" value="WH-like_DNA-bd_sf"/>
</dbReference>
<comment type="caution">
    <text evidence="3">The sequence shown here is derived from an EMBL/GenBank/DDBJ whole genome shotgun (WGS) entry which is preliminary data.</text>
</comment>
<evidence type="ECO:0000259" key="2">
    <source>
        <dbReference type="PROSITE" id="PS50995"/>
    </source>
</evidence>
<dbReference type="SMART" id="SM00347">
    <property type="entry name" value="HTH_MARR"/>
    <property type="match status" value="1"/>
</dbReference>
<dbReference type="Pfam" id="PF01047">
    <property type="entry name" value="MarR"/>
    <property type="match status" value="1"/>
</dbReference>
<reference evidence="3 4" key="1">
    <citation type="journal article" date="2019" name="Int. J. Syst. Evol. Microbiol.">
        <title>The Global Catalogue of Microorganisms (GCM) 10K type strain sequencing project: providing services to taxonomists for standard genome sequencing and annotation.</title>
        <authorList>
            <consortium name="The Broad Institute Genomics Platform"/>
            <consortium name="The Broad Institute Genome Sequencing Center for Infectious Disease"/>
            <person name="Wu L."/>
            <person name="Ma J."/>
        </authorList>
    </citation>
    <scope>NUCLEOTIDE SEQUENCE [LARGE SCALE GENOMIC DNA]</scope>
    <source>
        <strain evidence="3 4">JCM 12140</strain>
    </source>
</reference>
<evidence type="ECO:0000256" key="1">
    <source>
        <dbReference type="ARBA" id="ARBA00004496"/>
    </source>
</evidence>
<proteinExistence type="predicted"/>
<dbReference type="PANTHER" id="PTHR33164">
    <property type="entry name" value="TRANSCRIPTIONAL REGULATOR, MARR FAMILY"/>
    <property type="match status" value="1"/>
</dbReference>
<dbReference type="PRINTS" id="PR00598">
    <property type="entry name" value="HTHMARR"/>
</dbReference>
<sequence>MFRRLDASRFVHEGYGGRMLHTEIDPLSLDRQLCFALAATSRSVVGLYREHLEPMGLTHPQYLVMLALWERDPRSVREIAGELRLESATLSPLLKRLEASGYVRRGRSPEDERQLAVSLTTAGRALRDRAEAVPVAVAAQLGWPVARLEALKDELTALLEVVDHG</sequence>
<dbReference type="InterPro" id="IPR036390">
    <property type="entry name" value="WH_DNA-bd_sf"/>
</dbReference>
<name>A0ABN1ZEE0_9MICO</name>
<keyword evidence="4" id="KW-1185">Reference proteome</keyword>
<organism evidence="3 4">
    <name type="scientific">Curtobacterium herbarum</name>
    <dbReference type="NCBI Taxonomy" id="150122"/>
    <lineage>
        <taxon>Bacteria</taxon>
        <taxon>Bacillati</taxon>
        <taxon>Actinomycetota</taxon>
        <taxon>Actinomycetes</taxon>
        <taxon>Micrococcales</taxon>
        <taxon>Microbacteriaceae</taxon>
        <taxon>Curtobacterium</taxon>
    </lineage>
</organism>
<dbReference type="InterPro" id="IPR000835">
    <property type="entry name" value="HTH_MarR-typ"/>
</dbReference>
<evidence type="ECO:0000313" key="3">
    <source>
        <dbReference type="EMBL" id="GAA1494026.1"/>
    </source>
</evidence>
<dbReference type="Proteomes" id="UP001501742">
    <property type="component" value="Unassembled WGS sequence"/>
</dbReference>
<protein>
    <submittedName>
        <fullName evidence="3">MarR family transcriptional regulator</fullName>
    </submittedName>
</protein>
<accession>A0ABN1ZEE0</accession>
<dbReference type="EMBL" id="BAAAJX010000012">
    <property type="protein sequence ID" value="GAA1494026.1"/>
    <property type="molecule type" value="Genomic_DNA"/>
</dbReference>
<dbReference type="Gene3D" id="1.10.10.10">
    <property type="entry name" value="Winged helix-like DNA-binding domain superfamily/Winged helix DNA-binding domain"/>
    <property type="match status" value="1"/>
</dbReference>
<feature type="domain" description="HTH marR-type" evidence="2">
    <location>
        <begin position="30"/>
        <end position="160"/>
    </location>
</feature>
<dbReference type="SUPFAM" id="SSF46785">
    <property type="entry name" value="Winged helix' DNA-binding domain"/>
    <property type="match status" value="1"/>
</dbReference>
<dbReference type="PROSITE" id="PS50995">
    <property type="entry name" value="HTH_MARR_2"/>
    <property type="match status" value="1"/>
</dbReference>